<feature type="region of interest" description="Disordered" evidence="24">
    <location>
        <begin position="159"/>
        <end position="200"/>
    </location>
</feature>
<feature type="compositionally biased region" description="Low complexity" evidence="24">
    <location>
        <begin position="564"/>
        <end position="582"/>
    </location>
</feature>
<dbReference type="FunFam" id="2.30.30.40:FF:000089">
    <property type="entry name" value="SH3 domain-containing kinase-binding protein 1"/>
    <property type="match status" value="1"/>
</dbReference>
<protein>
    <recommendedName>
        <fullName evidence="21">SH3 domain-containing kinase-binding protein 1</fullName>
    </recommendedName>
</protein>
<dbReference type="GeneTree" id="ENSGT00940000155886"/>
<keyword evidence="15 23" id="KW-0175">Coiled coil</keyword>
<keyword evidence="12" id="KW-0965">Cell junction</keyword>
<evidence type="ECO:0000256" key="20">
    <source>
        <dbReference type="ARBA" id="ARBA00065859"/>
    </source>
</evidence>
<dbReference type="CDD" id="cd12057">
    <property type="entry name" value="SH3_CIN85_3"/>
    <property type="match status" value="1"/>
</dbReference>
<evidence type="ECO:0000256" key="21">
    <source>
        <dbReference type="ARBA" id="ARBA00074272"/>
    </source>
</evidence>
<feature type="compositionally biased region" description="Basic and acidic residues" evidence="24">
    <location>
        <begin position="517"/>
        <end position="531"/>
    </location>
</feature>
<evidence type="ECO:0000256" key="15">
    <source>
        <dbReference type="ARBA" id="ARBA00023054"/>
    </source>
</evidence>
<evidence type="ECO:0000313" key="27">
    <source>
        <dbReference type="Proteomes" id="UP000233040"/>
    </source>
</evidence>
<keyword evidence="16" id="KW-0472">Membrane</keyword>
<dbReference type="Gene3D" id="2.30.30.40">
    <property type="entry name" value="SH3 Domains"/>
    <property type="match status" value="3"/>
</dbReference>
<dbReference type="InterPro" id="IPR035770">
    <property type="entry name" value="CIN85_SH3_1"/>
</dbReference>
<proteinExistence type="predicted"/>
<keyword evidence="17" id="KW-0206">Cytoskeleton</keyword>
<organism evidence="26 27">
    <name type="scientific">Cebus imitator</name>
    <name type="common">Panamanian white-faced capuchin</name>
    <name type="synonym">Cebus capucinus imitator</name>
    <dbReference type="NCBI Taxonomy" id="2715852"/>
    <lineage>
        <taxon>Eukaryota</taxon>
        <taxon>Metazoa</taxon>
        <taxon>Chordata</taxon>
        <taxon>Craniata</taxon>
        <taxon>Vertebrata</taxon>
        <taxon>Euteleostomi</taxon>
        <taxon>Mammalia</taxon>
        <taxon>Eutheria</taxon>
        <taxon>Euarchontoglires</taxon>
        <taxon>Primates</taxon>
        <taxon>Haplorrhini</taxon>
        <taxon>Platyrrhini</taxon>
        <taxon>Cebidae</taxon>
        <taxon>Cebinae</taxon>
        <taxon>Cebus</taxon>
    </lineage>
</organism>
<evidence type="ECO:0000256" key="1">
    <source>
        <dbReference type="ARBA" id="ARBA00004245"/>
    </source>
</evidence>
<evidence type="ECO:0000259" key="25">
    <source>
        <dbReference type="PROSITE" id="PS50002"/>
    </source>
</evidence>
<dbReference type="Pfam" id="PF14604">
    <property type="entry name" value="SH3_9"/>
    <property type="match status" value="3"/>
</dbReference>
<feature type="domain" description="SH3" evidence="25">
    <location>
        <begin position="267"/>
        <end position="328"/>
    </location>
</feature>
<keyword evidence="9" id="KW-0053">Apoptosis</keyword>
<evidence type="ECO:0000256" key="4">
    <source>
        <dbReference type="ARBA" id="ARBA00022443"/>
    </source>
</evidence>
<evidence type="ECO:0000256" key="19">
    <source>
        <dbReference type="ARBA" id="ARBA00034102"/>
    </source>
</evidence>
<keyword evidence="10" id="KW-0677">Repeat</keyword>
<comment type="subunit">
    <text evidence="20">(Microbial infection) Interacts (via SH3 domains) with Chikungunya virus non-structural protein 3 (via C-terminus); this interaction plays a role in initiation of viral replication.</text>
</comment>
<dbReference type="PROSITE" id="PS50002">
    <property type="entry name" value="SH3"/>
    <property type="match status" value="3"/>
</dbReference>
<keyword evidence="13" id="KW-0770">Synapse</keyword>
<dbReference type="PRINTS" id="PR00499">
    <property type="entry name" value="P67PHOX"/>
</dbReference>
<evidence type="ECO:0000313" key="26">
    <source>
        <dbReference type="Ensembl" id="ENSCCAP00000013097.1"/>
    </source>
</evidence>
<dbReference type="CTD" id="30011"/>
<feature type="region of interest" description="Disordered" evidence="24">
    <location>
        <begin position="328"/>
        <end position="443"/>
    </location>
</feature>
<evidence type="ECO:0000256" key="14">
    <source>
        <dbReference type="ARBA" id="ARBA00023036"/>
    </source>
</evidence>
<dbReference type="PANTHER" id="PTHR14167:SF6">
    <property type="entry name" value="SH3 DOMAIN-CONTAINING KINASE-BINDING PROTEIN 1"/>
    <property type="match status" value="1"/>
</dbReference>
<dbReference type="Ensembl" id="ENSCCAT00000030524.1">
    <property type="protein sequence ID" value="ENSCCAP00000013097.1"/>
    <property type="gene ID" value="ENSCCAG00000024335.1"/>
</dbReference>
<evidence type="ECO:0000256" key="9">
    <source>
        <dbReference type="ARBA" id="ARBA00022703"/>
    </source>
</evidence>
<dbReference type="AlphaFoldDB" id="A0A2K5QB23"/>
<evidence type="ECO:0000256" key="22">
    <source>
        <dbReference type="PROSITE-ProRule" id="PRU00192"/>
    </source>
</evidence>
<feature type="domain" description="SH3" evidence="25">
    <location>
        <begin position="1"/>
        <end position="58"/>
    </location>
</feature>
<evidence type="ECO:0000256" key="12">
    <source>
        <dbReference type="ARBA" id="ARBA00022949"/>
    </source>
</evidence>
<feature type="compositionally biased region" description="Low complexity" evidence="24">
    <location>
        <begin position="177"/>
        <end position="195"/>
    </location>
</feature>
<dbReference type="InterPro" id="IPR036028">
    <property type="entry name" value="SH3-like_dom_sf"/>
</dbReference>
<feature type="compositionally biased region" description="Polar residues" evidence="24">
    <location>
        <begin position="535"/>
        <end position="546"/>
    </location>
</feature>
<dbReference type="GO" id="GO:0005925">
    <property type="term" value="C:focal adhesion"/>
    <property type="evidence" value="ECO:0007669"/>
    <property type="project" value="UniProtKB-SubCell"/>
</dbReference>
<feature type="region of interest" description="Disordered" evidence="24">
    <location>
        <begin position="467"/>
        <end position="609"/>
    </location>
</feature>
<dbReference type="GO" id="GO:0043005">
    <property type="term" value="C:neuron projection"/>
    <property type="evidence" value="ECO:0007669"/>
    <property type="project" value="UniProtKB-KW"/>
</dbReference>
<evidence type="ECO:0000256" key="3">
    <source>
        <dbReference type="ARBA" id="ARBA00004284"/>
    </source>
</evidence>
<feature type="compositionally biased region" description="Polar residues" evidence="24">
    <location>
        <begin position="469"/>
        <end position="484"/>
    </location>
</feature>
<dbReference type="PANTHER" id="PTHR14167">
    <property type="entry name" value="SH3 DOMAIN-CONTAINING"/>
    <property type="match status" value="1"/>
</dbReference>
<dbReference type="InterPro" id="IPR050384">
    <property type="entry name" value="Endophilin_SH3RF"/>
</dbReference>
<keyword evidence="6" id="KW-0597">Phosphoprotein</keyword>
<dbReference type="GO" id="GO:0007015">
    <property type="term" value="P:actin filament organization"/>
    <property type="evidence" value="ECO:0007669"/>
    <property type="project" value="TreeGrafter"/>
</dbReference>
<dbReference type="InterPro" id="IPR035771">
    <property type="entry name" value="CIN85_SH3_2"/>
</dbReference>
<comment type="subcellular location">
    <subcellularLocation>
        <location evidence="2">Cell junction</location>
        <location evidence="2">Focal adhesion</location>
    </subcellularLocation>
    <subcellularLocation>
        <location evidence="1">Cytoplasm</location>
        <location evidence="1">Cytoskeleton</location>
    </subcellularLocation>
    <subcellularLocation>
        <location evidence="3">Cytoplasmic vesicle membrane</location>
        <topology evidence="3">Peripheral membrane protein</topology>
    </subcellularLocation>
    <subcellularLocation>
        <location evidence="19">Synapse</location>
        <location evidence="19">Synaptosome</location>
    </subcellularLocation>
</comment>
<name>A0A2K5QB23_CEBIM</name>
<sequence>MVEAIVEFDYQAQHDDELTISVGEIITNIRKEDGGWWEGQINGRRGLFPDNFVREIKKEMKKDPLANKAPEKPMHEVPSGNSLLSSETILRTNKRGERRRRRCQVAFSYLPQNDDELELKVGDIIEVVGEVEEGWWEGVLNGKTGMFPSNFIKELSGESDELGISQDEQLSKSSLRETTGSESDGGDSSSTKSEGANGTVATAAIQPKKVKGVGFGDIFKDKPIKLRPRSIEVENDFLPVEKTIGKKLPATTATPDSSKTEMDSRTKSKDYCKVIFPYEAQNDDELTIKEGDIVTLINKDCIDVGWWEGELNGRRGVFPDNFVKLLPPDFEKEGNRPKKPPPPSAPVIKQGAGTTERKHELKKIPPERPEMLPNRTEEKERPEREPKLDLQKPSVPAIPPKKPRPPKTNSLSRPGALPPRRPERPVGPLTHTRGDSPKIDLVGSSLSGILDKDLSDRSNDIDLEGFDSVVSSTEKLSHPTTSRPKATGRRPPSQSLTSSSLSSPDIFDSPSPEEDKEEHISLAHRGVDASKKTSKTVTISQVSDNKASLPPKPGTMAAGGGGPAPLSSAAPSPLSSSLGTAGHRANSPSLFSTEGKPKMEPAAGSQAAVEELRTQVRELRSIIENMKDQQKREIKQLLSELDEEKKIRLRLQMEVNDIKKALQSK</sequence>
<evidence type="ECO:0000256" key="17">
    <source>
        <dbReference type="ARBA" id="ARBA00023212"/>
    </source>
</evidence>
<dbReference type="GO" id="GO:0005856">
    <property type="term" value="C:cytoskeleton"/>
    <property type="evidence" value="ECO:0007669"/>
    <property type="project" value="UniProtKB-SubCell"/>
</dbReference>
<evidence type="ECO:0000256" key="8">
    <source>
        <dbReference type="ARBA" id="ARBA00022599"/>
    </source>
</evidence>
<evidence type="ECO:0000256" key="11">
    <source>
        <dbReference type="ARBA" id="ARBA00022843"/>
    </source>
</evidence>
<keyword evidence="11" id="KW-0832">Ubl conjugation</keyword>
<dbReference type="GO" id="GO:0030659">
    <property type="term" value="C:cytoplasmic vesicle membrane"/>
    <property type="evidence" value="ECO:0007669"/>
    <property type="project" value="UniProtKB-SubCell"/>
</dbReference>
<dbReference type="GO" id="GO:0045202">
    <property type="term" value="C:synapse"/>
    <property type="evidence" value="ECO:0007669"/>
    <property type="project" value="UniProtKB-SubCell"/>
</dbReference>
<reference evidence="26" key="1">
    <citation type="submission" date="2025-08" db="UniProtKB">
        <authorList>
            <consortium name="Ensembl"/>
        </authorList>
    </citation>
    <scope>IDENTIFICATION</scope>
</reference>
<dbReference type="GO" id="GO:0006897">
    <property type="term" value="P:endocytosis"/>
    <property type="evidence" value="ECO:0007669"/>
    <property type="project" value="UniProtKB-KW"/>
</dbReference>
<feature type="compositionally biased region" description="Low complexity" evidence="24">
    <location>
        <begin position="491"/>
        <end position="510"/>
    </location>
</feature>
<dbReference type="PRINTS" id="PR00452">
    <property type="entry name" value="SH3DOMAIN"/>
</dbReference>
<evidence type="ECO:0000256" key="18">
    <source>
        <dbReference type="ARBA" id="ARBA00023329"/>
    </source>
</evidence>
<dbReference type="SMART" id="SM00326">
    <property type="entry name" value="SH3"/>
    <property type="match status" value="3"/>
</dbReference>
<dbReference type="InterPro" id="IPR001452">
    <property type="entry name" value="SH3_domain"/>
</dbReference>
<dbReference type="GeneID" id="108312646"/>
<feature type="domain" description="SH3" evidence="25">
    <location>
        <begin position="98"/>
        <end position="157"/>
    </location>
</feature>
<dbReference type="FunFam" id="2.30.30.40:FF:000112">
    <property type="entry name" value="SH3 domain-containing kinase-binding protein 1"/>
    <property type="match status" value="1"/>
</dbReference>
<keyword evidence="27" id="KW-1185">Reference proteome</keyword>
<accession>A0A2K5QB23</accession>
<evidence type="ECO:0000256" key="6">
    <source>
        <dbReference type="ARBA" id="ARBA00022553"/>
    </source>
</evidence>
<dbReference type="GO" id="GO:0006915">
    <property type="term" value="P:apoptotic process"/>
    <property type="evidence" value="ECO:0007669"/>
    <property type="project" value="UniProtKB-KW"/>
</dbReference>
<dbReference type="CDD" id="cd12055">
    <property type="entry name" value="SH3_CIN85_2"/>
    <property type="match status" value="1"/>
</dbReference>
<keyword evidence="18" id="KW-0968">Cytoplasmic vesicle</keyword>
<evidence type="ECO:0000256" key="23">
    <source>
        <dbReference type="SAM" id="Coils"/>
    </source>
</evidence>
<dbReference type="SUPFAM" id="SSF50044">
    <property type="entry name" value="SH3-domain"/>
    <property type="match status" value="3"/>
</dbReference>
<feature type="compositionally biased region" description="Basic and acidic residues" evidence="24">
    <location>
        <begin position="355"/>
        <end position="390"/>
    </location>
</feature>
<dbReference type="GO" id="GO:0016477">
    <property type="term" value="P:cell migration"/>
    <property type="evidence" value="ECO:0007669"/>
    <property type="project" value="TreeGrafter"/>
</dbReference>
<evidence type="ECO:0000256" key="7">
    <source>
        <dbReference type="ARBA" id="ARBA00022583"/>
    </source>
</evidence>
<dbReference type="FunFam" id="2.30.30.40:FF:000094">
    <property type="entry name" value="SH3 domain-containing kinase-binding protein 1"/>
    <property type="match status" value="1"/>
</dbReference>
<keyword evidence="8" id="KW-0771">Synaptosome</keyword>
<dbReference type="CDD" id="cd12052">
    <property type="entry name" value="SH3_CIN85_1"/>
    <property type="match status" value="1"/>
</dbReference>
<evidence type="ECO:0000256" key="13">
    <source>
        <dbReference type="ARBA" id="ARBA00023018"/>
    </source>
</evidence>
<feature type="coiled-coil region" evidence="23">
    <location>
        <begin position="609"/>
        <end position="654"/>
    </location>
</feature>
<dbReference type="GO" id="GO:0017124">
    <property type="term" value="F:SH3 domain binding"/>
    <property type="evidence" value="ECO:0007669"/>
    <property type="project" value="UniProtKB-KW"/>
</dbReference>
<evidence type="ECO:0000256" key="2">
    <source>
        <dbReference type="ARBA" id="ARBA00004246"/>
    </source>
</evidence>
<keyword evidence="4 22" id="KW-0728">SH3 domain</keyword>
<evidence type="ECO:0000256" key="10">
    <source>
        <dbReference type="ARBA" id="ARBA00022737"/>
    </source>
</evidence>
<dbReference type="InterPro" id="IPR035772">
    <property type="entry name" value="CIN85_SH3_3"/>
</dbReference>
<evidence type="ECO:0000256" key="16">
    <source>
        <dbReference type="ARBA" id="ARBA00023136"/>
    </source>
</evidence>
<evidence type="ECO:0000256" key="24">
    <source>
        <dbReference type="SAM" id="MobiDB-lite"/>
    </source>
</evidence>
<dbReference type="RefSeq" id="XP_017396128.1">
    <property type="nucleotide sequence ID" value="XM_017540639.2"/>
</dbReference>
<keyword evidence="5" id="KW-0963">Cytoplasm</keyword>
<evidence type="ECO:0000256" key="5">
    <source>
        <dbReference type="ARBA" id="ARBA00022490"/>
    </source>
</evidence>
<keyword evidence="14" id="KW-0729">SH3-binding</keyword>
<dbReference type="Proteomes" id="UP000233040">
    <property type="component" value="Unassembled WGS sequence"/>
</dbReference>
<keyword evidence="7" id="KW-0254">Endocytosis</keyword>
<reference evidence="26" key="2">
    <citation type="submission" date="2025-09" db="UniProtKB">
        <authorList>
            <consortium name="Ensembl"/>
        </authorList>
    </citation>
    <scope>IDENTIFICATION</scope>
</reference>